<comment type="subcellular location">
    <subcellularLocation>
        <location evidence="1">Nucleus</location>
    </subcellularLocation>
</comment>
<name>A0A0C9MJE9_9FUNG</name>
<organism evidence="9">
    <name type="scientific">Mucor ambiguus</name>
    <dbReference type="NCBI Taxonomy" id="91626"/>
    <lineage>
        <taxon>Eukaryota</taxon>
        <taxon>Fungi</taxon>
        <taxon>Fungi incertae sedis</taxon>
        <taxon>Mucoromycota</taxon>
        <taxon>Mucoromycotina</taxon>
        <taxon>Mucoromycetes</taxon>
        <taxon>Mucorales</taxon>
        <taxon>Mucorineae</taxon>
        <taxon>Mucoraceae</taxon>
        <taxon>Mucor</taxon>
    </lineage>
</organism>
<keyword evidence="3" id="KW-0238">DNA-binding</keyword>
<reference evidence="9" key="1">
    <citation type="submission" date="2014-09" db="EMBL/GenBank/DDBJ databases">
        <title>Draft genome sequence of an oleaginous Mucoromycotina fungus Mucor ambiguus NBRC6742.</title>
        <authorList>
            <person name="Takeda I."/>
            <person name="Yamane N."/>
            <person name="Morita T."/>
            <person name="Tamano K."/>
            <person name="Machida M."/>
            <person name="Baker S."/>
            <person name="Koike H."/>
        </authorList>
    </citation>
    <scope>NUCLEOTIDE SEQUENCE</scope>
    <source>
        <strain evidence="9">NBRC 6742</strain>
    </source>
</reference>
<dbReference type="Proteomes" id="UP000053815">
    <property type="component" value="Unassembled WGS sequence"/>
</dbReference>
<evidence type="ECO:0000256" key="2">
    <source>
        <dbReference type="ARBA" id="ARBA00023015"/>
    </source>
</evidence>
<feature type="compositionally biased region" description="Low complexity" evidence="7">
    <location>
        <begin position="94"/>
        <end position="114"/>
    </location>
</feature>
<feature type="region of interest" description="Disordered" evidence="7">
    <location>
        <begin position="73"/>
        <end position="114"/>
    </location>
</feature>
<dbReference type="GO" id="GO:0000981">
    <property type="term" value="F:DNA-binding transcription factor activity, RNA polymerase II-specific"/>
    <property type="evidence" value="ECO:0007669"/>
    <property type="project" value="TreeGrafter"/>
</dbReference>
<keyword evidence="5" id="KW-0539">Nucleus</keyword>
<dbReference type="PROSITE" id="PS50888">
    <property type="entry name" value="BHLH"/>
    <property type="match status" value="1"/>
</dbReference>
<dbReference type="GO" id="GO:0046983">
    <property type="term" value="F:protein dimerization activity"/>
    <property type="evidence" value="ECO:0007669"/>
    <property type="project" value="InterPro"/>
</dbReference>
<dbReference type="InterPro" id="IPR036638">
    <property type="entry name" value="HLH_DNA-bd_sf"/>
</dbReference>
<dbReference type="PANTHER" id="PTHR15741">
    <property type="entry name" value="BASIC HELIX-LOOP-HELIX ZIP TRANSCRIPTION FACTOR"/>
    <property type="match status" value="1"/>
</dbReference>
<evidence type="ECO:0000313" key="10">
    <source>
        <dbReference type="Proteomes" id="UP000053815"/>
    </source>
</evidence>
<keyword evidence="6" id="KW-0175">Coiled coil</keyword>
<evidence type="ECO:0000256" key="3">
    <source>
        <dbReference type="ARBA" id="ARBA00023125"/>
    </source>
</evidence>
<feature type="domain" description="BHLH" evidence="8">
    <location>
        <begin position="204"/>
        <end position="255"/>
    </location>
</feature>
<evidence type="ECO:0000256" key="1">
    <source>
        <dbReference type="ARBA" id="ARBA00004123"/>
    </source>
</evidence>
<dbReference type="InterPro" id="IPR011598">
    <property type="entry name" value="bHLH_dom"/>
</dbReference>
<feature type="coiled-coil region" evidence="6">
    <location>
        <begin position="249"/>
        <end position="283"/>
    </location>
</feature>
<dbReference type="STRING" id="91626.A0A0C9MJE9"/>
<evidence type="ECO:0000256" key="5">
    <source>
        <dbReference type="ARBA" id="ARBA00023242"/>
    </source>
</evidence>
<evidence type="ECO:0000256" key="4">
    <source>
        <dbReference type="ARBA" id="ARBA00023163"/>
    </source>
</evidence>
<evidence type="ECO:0000256" key="7">
    <source>
        <dbReference type="SAM" id="MobiDB-lite"/>
    </source>
</evidence>
<evidence type="ECO:0000259" key="8">
    <source>
        <dbReference type="PROSITE" id="PS50888"/>
    </source>
</evidence>
<dbReference type="SUPFAM" id="SSF47459">
    <property type="entry name" value="HLH, helix-loop-helix DNA-binding domain"/>
    <property type="match status" value="1"/>
</dbReference>
<dbReference type="GO" id="GO:0000978">
    <property type="term" value="F:RNA polymerase II cis-regulatory region sequence-specific DNA binding"/>
    <property type="evidence" value="ECO:0007669"/>
    <property type="project" value="TreeGrafter"/>
</dbReference>
<feature type="region of interest" description="Disordered" evidence="7">
    <location>
        <begin position="146"/>
        <end position="202"/>
    </location>
</feature>
<feature type="compositionally biased region" description="Polar residues" evidence="7">
    <location>
        <begin position="83"/>
        <end position="93"/>
    </location>
</feature>
<evidence type="ECO:0000256" key="6">
    <source>
        <dbReference type="SAM" id="Coils"/>
    </source>
</evidence>
<dbReference type="SMART" id="SM00353">
    <property type="entry name" value="HLH"/>
    <property type="match status" value="1"/>
</dbReference>
<evidence type="ECO:0000313" key="9">
    <source>
        <dbReference type="EMBL" id="GAN03257.1"/>
    </source>
</evidence>
<keyword evidence="4" id="KW-0804">Transcription</keyword>
<dbReference type="OrthoDB" id="5778525at2759"/>
<dbReference type="Gene3D" id="4.10.280.10">
    <property type="entry name" value="Helix-loop-helix DNA-binding domain"/>
    <property type="match status" value="1"/>
</dbReference>
<dbReference type="InterPro" id="IPR052207">
    <property type="entry name" value="Max-like/E-box_TFs"/>
</dbReference>
<dbReference type="Pfam" id="PF00010">
    <property type="entry name" value="HLH"/>
    <property type="match status" value="1"/>
</dbReference>
<dbReference type="PANTHER" id="PTHR15741:SF27">
    <property type="entry name" value="TRANSCRIPTION FACTOR AP-4"/>
    <property type="match status" value="1"/>
</dbReference>
<gene>
    <name evidence="9" type="ORF">MAM1_0037c02709</name>
</gene>
<dbReference type="EMBL" id="DF836326">
    <property type="protein sequence ID" value="GAN03257.1"/>
    <property type="molecule type" value="Genomic_DNA"/>
</dbReference>
<keyword evidence="2" id="KW-0805">Transcription regulation</keyword>
<accession>A0A0C9MJE9</accession>
<protein>
    <recommendedName>
        <fullName evidence="8">BHLH domain-containing protein</fullName>
    </recommendedName>
</protein>
<dbReference type="GO" id="GO:0005634">
    <property type="term" value="C:nucleus"/>
    <property type="evidence" value="ECO:0007669"/>
    <property type="project" value="UniProtKB-SubCell"/>
</dbReference>
<sequence>MNNIETEFGFDEYIMPTTYSTMPKVGSYDAQLYPSAFGYYDTNGLDTLSQPIMMTPASYDMYQTTNSACHVTLPPSASPSASTITHVQHQQQGSSSPESMSSRLSPPTVSTPLLSPHHQATITEKIANVNKLPESFLPEFHQYSKETYENGSSNSKKRRRTNNGSKKDVSSSSTTSADEDLTHNNSSSSSDLEDDADGVSAQEVRRQIHIQSEQKRRAQIKDGFEELRQHLPGCVNKKMSKAALLHRTVQHLQHLKKNQTSLLAELERMMNENEQLRKFQESVLQKQALERMYQMGM</sequence>
<proteinExistence type="predicted"/>
<dbReference type="AlphaFoldDB" id="A0A0C9MJE9"/>
<keyword evidence="10" id="KW-1185">Reference proteome</keyword>